<name>A0A3M7M329_9PLEO</name>
<keyword evidence="3" id="KW-1185">Reference proteome</keyword>
<proteinExistence type="predicted"/>
<evidence type="ECO:0000313" key="2">
    <source>
        <dbReference type="EMBL" id="RMZ68848.1"/>
    </source>
</evidence>
<sequence length="184" mass="19598">MARLSTPAADTPKSERKSNRFREIFKHRASSSASSTPARFIEASQAIDPSPSPSVKPGFQKIGLLPCERISLSSLGNLGKGSYEGTIKEEPTVSEEHDGGPVSVPVQDKKIANLIDNGEPNAGCQGSTDFEFPLGVPNNAQRSSLPPNLPHRIAEAMHGILVTPQAHAPLLTKSSQKQQRAIGV</sequence>
<dbReference type="AlphaFoldDB" id="A0A3M7M329"/>
<dbReference type="OrthoDB" id="3797732at2759"/>
<evidence type="ECO:0000256" key="1">
    <source>
        <dbReference type="SAM" id="MobiDB-lite"/>
    </source>
</evidence>
<protein>
    <submittedName>
        <fullName evidence="2">Uncharacterized protein</fullName>
    </submittedName>
</protein>
<feature type="compositionally biased region" description="Basic and acidic residues" evidence="1">
    <location>
        <begin position="12"/>
        <end position="26"/>
    </location>
</feature>
<accession>A0A3M7M329</accession>
<gene>
    <name evidence="2" type="ORF">GMOD_00002724</name>
</gene>
<reference evidence="2 3" key="1">
    <citation type="journal article" date="2014" name="PLoS ONE">
        <title>De novo Genome Assembly of the Fungal Plant Pathogen Pyrenophora semeniperda.</title>
        <authorList>
            <person name="Soliai M.M."/>
            <person name="Meyer S.E."/>
            <person name="Udall J.A."/>
            <person name="Elzinga D.E."/>
            <person name="Hermansen R.A."/>
            <person name="Bodily P.M."/>
            <person name="Hart A.A."/>
            <person name="Coleman C.E."/>
        </authorList>
    </citation>
    <scope>NUCLEOTIDE SEQUENCE [LARGE SCALE GENOMIC DNA]</scope>
    <source>
        <strain evidence="2 3">CCB06</strain>
        <tissue evidence="2">Mycelium</tissue>
    </source>
</reference>
<dbReference type="EMBL" id="KE747817">
    <property type="protein sequence ID" value="RMZ68848.1"/>
    <property type="molecule type" value="Genomic_DNA"/>
</dbReference>
<dbReference type="Proteomes" id="UP000265663">
    <property type="component" value="Unassembled WGS sequence"/>
</dbReference>
<organism evidence="2 3">
    <name type="scientific">Pyrenophora seminiperda CCB06</name>
    <dbReference type="NCBI Taxonomy" id="1302712"/>
    <lineage>
        <taxon>Eukaryota</taxon>
        <taxon>Fungi</taxon>
        <taxon>Dikarya</taxon>
        <taxon>Ascomycota</taxon>
        <taxon>Pezizomycotina</taxon>
        <taxon>Dothideomycetes</taxon>
        <taxon>Pleosporomycetidae</taxon>
        <taxon>Pleosporales</taxon>
        <taxon>Pleosporineae</taxon>
        <taxon>Pleosporaceae</taxon>
        <taxon>Pyrenophora</taxon>
    </lineage>
</organism>
<evidence type="ECO:0000313" key="3">
    <source>
        <dbReference type="Proteomes" id="UP000265663"/>
    </source>
</evidence>
<feature type="region of interest" description="Disordered" evidence="1">
    <location>
        <begin position="1"/>
        <end position="56"/>
    </location>
</feature>